<feature type="domain" description="DUF427" evidence="1">
    <location>
        <begin position="168"/>
        <end position="258"/>
    </location>
</feature>
<proteinExistence type="predicted"/>
<sequence length="271" mass="29894">MAGIMSLTLGNGPLAKPPRGSLNFDLGAAAPAHVLYLHEVPQRIRGRFAGQTVVDTRRAMLLHETGLLPQWYVPLEDVRQDLIERTDHTTHCPFKGDASYWTLRVGDRVAGNTIWGYENPKPECPPLAGLVAFYFDRLDAWFEEDEPVLGHPRDPFHRVDVRRTSRHVVVRAGGQTVADSRRALALFETGLPTRYYLPASDVRMAALRSSTTTTVCPYKGVATYHDVCVGDTVYPDAAWSYHEPLAEARAVGGLLSFLGEGIEVTVDGEPG</sequence>
<name>A0A4D4JHJ9_9PSEU</name>
<gene>
    <name evidence="2" type="ORF">GTS_53920</name>
</gene>
<dbReference type="InterPro" id="IPR038694">
    <property type="entry name" value="DUF427_sf"/>
</dbReference>
<dbReference type="InterPro" id="IPR007361">
    <property type="entry name" value="DUF427"/>
</dbReference>
<keyword evidence="3" id="KW-1185">Reference proteome</keyword>
<dbReference type="Gene3D" id="2.170.150.40">
    <property type="entry name" value="Domain of unknown function (DUF427)"/>
    <property type="match status" value="2"/>
</dbReference>
<accession>A0A4D4JHJ9</accession>
<dbReference type="Proteomes" id="UP000298860">
    <property type="component" value="Unassembled WGS sequence"/>
</dbReference>
<dbReference type="PANTHER" id="PTHR34310:SF9">
    <property type="entry name" value="BLR5716 PROTEIN"/>
    <property type="match status" value="1"/>
</dbReference>
<dbReference type="AlphaFoldDB" id="A0A4D4JHJ9"/>
<evidence type="ECO:0000259" key="1">
    <source>
        <dbReference type="Pfam" id="PF04248"/>
    </source>
</evidence>
<feature type="domain" description="DUF427" evidence="1">
    <location>
        <begin position="45"/>
        <end position="134"/>
    </location>
</feature>
<comment type="caution">
    <text evidence="2">The sequence shown here is derived from an EMBL/GenBank/DDBJ whole genome shotgun (WGS) entry which is preliminary data.</text>
</comment>
<protein>
    <recommendedName>
        <fullName evidence="1">DUF427 domain-containing protein</fullName>
    </recommendedName>
</protein>
<dbReference type="PANTHER" id="PTHR34310">
    <property type="entry name" value="DUF427 DOMAIN PROTEIN (AFU_ORTHOLOGUE AFUA_3G02220)"/>
    <property type="match status" value="1"/>
</dbReference>
<dbReference type="EMBL" id="BJFL01000054">
    <property type="protein sequence ID" value="GDY33759.1"/>
    <property type="molecule type" value="Genomic_DNA"/>
</dbReference>
<dbReference type="Pfam" id="PF04248">
    <property type="entry name" value="NTP_transf_9"/>
    <property type="match status" value="2"/>
</dbReference>
<evidence type="ECO:0000313" key="2">
    <source>
        <dbReference type="EMBL" id="GDY33759.1"/>
    </source>
</evidence>
<organism evidence="2 3">
    <name type="scientific">Gandjariella thermophila</name>
    <dbReference type="NCBI Taxonomy" id="1931992"/>
    <lineage>
        <taxon>Bacteria</taxon>
        <taxon>Bacillati</taxon>
        <taxon>Actinomycetota</taxon>
        <taxon>Actinomycetes</taxon>
        <taxon>Pseudonocardiales</taxon>
        <taxon>Pseudonocardiaceae</taxon>
        <taxon>Gandjariella</taxon>
    </lineage>
</organism>
<evidence type="ECO:0000313" key="3">
    <source>
        <dbReference type="Proteomes" id="UP000298860"/>
    </source>
</evidence>
<reference evidence="3" key="1">
    <citation type="submission" date="2019-04" db="EMBL/GenBank/DDBJ databases">
        <title>Draft genome sequence of Pseudonocardiaceae bacterium SL3-2-4.</title>
        <authorList>
            <person name="Ningsih F."/>
            <person name="Yokota A."/>
            <person name="Sakai Y."/>
            <person name="Nanatani K."/>
            <person name="Yabe S."/>
            <person name="Oetari A."/>
            <person name="Sjamsuridzal W."/>
        </authorList>
    </citation>
    <scope>NUCLEOTIDE SEQUENCE [LARGE SCALE GENOMIC DNA]</scope>
    <source>
        <strain evidence="3">SL3-2-4</strain>
    </source>
</reference>